<proteinExistence type="predicted"/>
<dbReference type="InterPro" id="IPR043132">
    <property type="entry name" value="BCAT-like_C"/>
</dbReference>
<protein>
    <submittedName>
        <fullName evidence="1">Uncharacterized protein</fullName>
    </submittedName>
</protein>
<dbReference type="AlphaFoldDB" id="A0A269PFN7"/>
<name>A0A269PFN7_9CORY</name>
<evidence type="ECO:0000313" key="1">
    <source>
        <dbReference type="EMBL" id="PAJ70079.1"/>
    </source>
</evidence>
<gene>
    <name evidence="1" type="ORF">CIG21_06545</name>
</gene>
<comment type="caution">
    <text evidence="1">The sequence shown here is derived from an EMBL/GenBank/DDBJ whole genome shotgun (WGS) entry which is preliminary data.</text>
</comment>
<sequence length="228" mass="24812">MHSFTFVVQEGAVVDAAAYTSELRHLGVSTAEIHRLRLRLSLVGGTRRAVLVVEGSSASLELRPLAPMPLEIAVAAQPVRDERTTPAFVGPDLGWQRLELAQAGADEGLLVDATGRVVSAIMNPLLLLKHGAAYVSSHEHTSASIALDGVVDILAGQGVEVRHLDGGFVRSDLLTSEVWVVDPLCGARLVTSWLEYGTRRPARRWVERREVPTHREVNELRRGRATPL</sequence>
<dbReference type="RefSeq" id="WP_095277151.1">
    <property type="nucleotide sequence ID" value="NZ_CP047655.1"/>
</dbReference>
<organism evidence="1 2">
    <name type="scientific">Corynebacterium hadale</name>
    <dbReference type="NCBI Taxonomy" id="2026255"/>
    <lineage>
        <taxon>Bacteria</taxon>
        <taxon>Bacillati</taxon>
        <taxon>Actinomycetota</taxon>
        <taxon>Actinomycetes</taxon>
        <taxon>Mycobacteriales</taxon>
        <taxon>Corynebacteriaceae</taxon>
        <taxon>Corynebacterium</taxon>
    </lineage>
</organism>
<evidence type="ECO:0000313" key="2">
    <source>
        <dbReference type="Proteomes" id="UP000215771"/>
    </source>
</evidence>
<accession>A0A269PFN7</accession>
<dbReference type="Gene3D" id="3.20.10.10">
    <property type="entry name" value="D-amino Acid Aminotransferase, subunit A, domain 2"/>
    <property type="match status" value="1"/>
</dbReference>
<reference evidence="1 2" key="1">
    <citation type="submission" date="2017-08" db="EMBL/GenBank/DDBJ databases">
        <authorList>
            <person name="de Groot N.N."/>
        </authorList>
    </citation>
    <scope>NUCLEOTIDE SEQUENCE [LARGE SCALE GENOMIC DNA]</scope>
    <source>
        <strain evidence="1 2">NBT06-6</strain>
    </source>
</reference>
<dbReference type="Proteomes" id="UP000215771">
    <property type="component" value="Unassembled WGS sequence"/>
</dbReference>
<dbReference type="EMBL" id="NQMQ01000011">
    <property type="protein sequence ID" value="PAJ70079.1"/>
    <property type="molecule type" value="Genomic_DNA"/>
</dbReference>